<evidence type="ECO:0000313" key="5">
    <source>
        <dbReference type="EMBL" id="WPU67122.1"/>
    </source>
</evidence>
<evidence type="ECO:0008006" key="7">
    <source>
        <dbReference type="Google" id="ProtNLM"/>
    </source>
</evidence>
<dbReference type="AlphaFoldDB" id="A0AAX4HLR9"/>
<evidence type="ECO:0000313" key="4">
    <source>
        <dbReference type="EMBL" id="WPU64504.1"/>
    </source>
</evidence>
<dbReference type="KEGG" id="psti:SOO65_15340"/>
<dbReference type="EMBL" id="CP139487">
    <property type="protein sequence ID" value="WPU67122.1"/>
    <property type="molecule type" value="Genomic_DNA"/>
</dbReference>
<evidence type="ECO:0000313" key="1">
    <source>
        <dbReference type="EMBL" id="WPU63206.1"/>
    </source>
</evidence>
<reference evidence="3 6" key="1">
    <citation type="submission" date="2023-11" db="EMBL/GenBank/DDBJ databases">
        <title>Peredibacter starrii A3.12.</title>
        <authorList>
            <person name="Mitchell R.J."/>
        </authorList>
    </citation>
    <scope>NUCLEOTIDE SEQUENCE [LARGE SCALE GENOMIC DNA]</scope>
    <source>
        <strain evidence="3 6">A3.12</strain>
    </source>
</reference>
<evidence type="ECO:0000313" key="6">
    <source>
        <dbReference type="Proteomes" id="UP001324634"/>
    </source>
</evidence>
<dbReference type="KEGG" id="psti:SOO65_12440"/>
<dbReference type="EMBL" id="CP139487">
    <property type="protein sequence ID" value="WPU64068.1"/>
    <property type="molecule type" value="Genomic_DNA"/>
</dbReference>
<gene>
    <name evidence="5" type="ORF">SOO65_10190</name>
    <name evidence="1" type="ORF">SOO65_10970</name>
    <name evidence="2" type="ORF">SOO65_12440</name>
    <name evidence="3" type="ORF">SOO65_15340</name>
    <name evidence="4" type="ORF">SOO65_17560</name>
</gene>
<dbReference type="EMBL" id="CP139487">
    <property type="protein sequence ID" value="WPU63497.1"/>
    <property type="molecule type" value="Genomic_DNA"/>
</dbReference>
<dbReference type="KEGG" id="psti:SOO65_10190"/>
<dbReference type="KEGG" id="psti:SOO65_10970"/>
<evidence type="ECO:0000313" key="2">
    <source>
        <dbReference type="EMBL" id="WPU63497.1"/>
    </source>
</evidence>
<dbReference type="KEGG" id="psti:SOO65_17560"/>
<evidence type="ECO:0000313" key="3">
    <source>
        <dbReference type="EMBL" id="WPU64068.1"/>
    </source>
</evidence>
<protein>
    <recommendedName>
        <fullName evidence="7">Transposase</fullName>
    </recommendedName>
</protein>
<dbReference type="EMBL" id="CP139487">
    <property type="protein sequence ID" value="WPU64504.1"/>
    <property type="molecule type" value="Genomic_DNA"/>
</dbReference>
<proteinExistence type="predicted"/>
<keyword evidence="6" id="KW-1185">Reference proteome</keyword>
<sequence length="127" mass="15060">MRAFSLSERKKLTTNPYVIKITEKSISFSNEFKRLMLHGVDDGRTRQQFFNDTLSVNCFDKKYVDSSLNRWRREEKFKNVPKKRGRRKDPNKMTIEELKAELALQKEINAQLKKAQGLTEDDPLFFL</sequence>
<dbReference type="Proteomes" id="UP001324634">
    <property type="component" value="Chromosome"/>
</dbReference>
<dbReference type="EMBL" id="CP139487">
    <property type="protein sequence ID" value="WPU63206.1"/>
    <property type="molecule type" value="Genomic_DNA"/>
</dbReference>
<name>A0AAX4HLR9_9BACT</name>
<organism evidence="3 6">
    <name type="scientific">Peredibacter starrii</name>
    <dbReference type="NCBI Taxonomy" id="28202"/>
    <lineage>
        <taxon>Bacteria</taxon>
        <taxon>Pseudomonadati</taxon>
        <taxon>Bdellovibrionota</taxon>
        <taxon>Bacteriovoracia</taxon>
        <taxon>Bacteriovoracales</taxon>
        <taxon>Bacteriovoracaceae</taxon>
        <taxon>Peredibacter</taxon>
    </lineage>
</organism>
<accession>A0AAX4HLR9</accession>
<dbReference type="RefSeq" id="WP_321389488.1">
    <property type="nucleotide sequence ID" value="NZ_CP139487.1"/>
</dbReference>